<dbReference type="PANTHER" id="PTHR47894:SF4">
    <property type="entry name" value="HTH-TYPE TRANSCRIPTIONAL REGULATOR GADX"/>
    <property type="match status" value="1"/>
</dbReference>
<evidence type="ECO:0000256" key="1">
    <source>
        <dbReference type="ARBA" id="ARBA00023015"/>
    </source>
</evidence>
<reference evidence="6" key="1">
    <citation type="submission" date="2019-03" db="EMBL/GenBank/DDBJ databases">
        <title>Afifella sp. nov., isolated from activated sludge.</title>
        <authorList>
            <person name="Li Q."/>
            <person name="Liu Y."/>
        </authorList>
    </citation>
    <scope>NUCLEOTIDE SEQUENCE</scope>
    <source>
        <strain evidence="6">L72</strain>
    </source>
</reference>
<dbReference type="Gene3D" id="1.10.10.60">
    <property type="entry name" value="Homeodomain-like"/>
    <property type="match status" value="1"/>
</dbReference>
<dbReference type="OrthoDB" id="9805730at2"/>
<dbReference type="GO" id="GO:0005829">
    <property type="term" value="C:cytosol"/>
    <property type="evidence" value="ECO:0007669"/>
    <property type="project" value="TreeGrafter"/>
</dbReference>
<dbReference type="InterPro" id="IPR018062">
    <property type="entry name" value="HTH_AraC-typ_CS"/>
</dbReference>
<evidence type="ECO:0000259" key="5">
    <source>
        <dbReference type="PROSITE" id="PS01124"/>
    </source>
</evidence>
<evidence type="ECO:0000256" key="4">
    <source>
        <dbReference type="SAM" id="MobiDB-lite"/>
    </source>
</evidence>
<name>A0A964T1G8_9HYPH</name>
<keyword evidence="3" id="KW-0804">Transcription</keyword>
<keyword evidence="7" id="KW-1185">Reference proteome</keyword>
<organism evidence="6 7">
    <name type="scientific">Propylenella binzhouense</name>
    <dbReference type="NCBI Taxonomy" id="2555902"/>
    <lineage>
        <taxon>Bacteria</taxon>
        <taxon>Pseudomonadati</taxon>
        <taxon>Pseudomonadota</taxon>
        <taxon>Alphaproteobacteria</taxon>
        <taxon>Hyphomicrobiales</taxon>
        <taxon>Propylenellaceae</taxon>
        <taxon>Propylenella</taxon>
    </lineage>
</organism>
<dbReference type="EMBL" id="SPKJ01000001">
    <property type="protein sequence ID" value="MYZ46244.1"/>
    <property type="molecule type" value="Genomic_DNA"/>
</dbReference>
<keyword evidence="1" id="KW-0805">Transcription regulation</keyword>
<proteinExistence type="predicted"/>
<dbReference type="RefSeq" id="WP_161138588.1">
    <property type="nucleotide sequence ID" value="NZ_SPKJ01000001.1"/>
</dbReference>
<sequence>MQPTIQSARGIGYCISRRTFDDLRMPAAPPHESIRMRPRKGSVKMDAPAMPAPRRSAAFPLTVRAVALHPWLRRFGDDPLLAARLEAHGLDRARLRDPYEVIPLITLLDLQEEVAALAGDPVLGARLGQQTTPADLGPAGLLMQQSGCIWRGLNRYAASVAALQSATLMQFEAHEGVLSFSYQLHGLDMARWPQDGELTLSSACRMIRHCFDRRWRPLEVHFAHRPSPRPDLLQQMFRAPVLFAQGVNRLLFSADGVNTVHREEDRSLIAVIERHVADLSMSRSESFSTVELVRDVVARLTGHAECSLGTVAGELGLTPRALQRRLAEEGSSLRQLQREERLRIVERQLADPRRNLAQIAQALGYSDGTVLWRAYRNWTGRAPSRDRARKLRDPGTPHRGRP</sequence>
<dbReference type="Pfam" id="PF12625">
    <property type="entry name" value="Arabinose_bd"/>
    <property type="match status" value="1"/>
</dbReference>
<dbReference type="GO" id="GO:0003700">
    <property type="term" value="F:DNA-binding transcription factor activity"/>
    <property type="evidence" value="ECO:0007669"/>
    <property type="project" value="InterPro"/>
</dbReference>
<dbReference type="GO" id="GO:0000976">
    <property type="term" value="F:transcription cis-regulatory region binding"/>
    <property type="evidence" value="ECO:0007669"/>
    <property type="project" value="TreeGrafter"/>
</dbReference>
<dbReference type="InterPro" id="IPR018060">
    <property type="entry name" value="HTH_AraC"/>
</dbReference>
<dbReference type="Pfam" id="PF12833">
    <property type="entry name" value="HTH_18"/>
    <property type="match status" value="1"/>
</dbReference>
<dbReference type="SMART" id="SM00342">
    <property type="entry name" value="HTH_ARAC"/>
    <property type="match status" value="1"/>
</dbReference>
<evidence type="ECO:0000313" key="6">
    <source>
        <dbReference type="EMBL" id="MYZ46244.1"/>
    </source>
</evidence>
<dbReference type="InterPro" id="IPR032687">
    <property type="entry name" value="AraC-type_N"/>
</dbReference>
<protein>
    <submittedName>
        <fullName evidence="6">AraC family transcriptional regulator</fullName>
    </submittedName>
</protein>
<accession>A0A964T1G8</accession>
<feature type="region of interest" description="Disordered" evidence="4">
    <location>
        <begin position="383"/>
        <end position="402"/>
    </location>
</feature>
<keyword evidence="2" id="KW-0238">DNA-binding</keyword>
<comment type="caution">
    <text evidence="6">The sequence shown here is derived from an EMBL/GenBank/DDBJ whole genome shotgun (WGS) entry which is preliminary data.</text>
</comment>
<dbReference type="Proteomes" id="UP000773614">
    <property type="component" value="Unassembled WGS sequence"/>
</dbReference>
<evidence type="ECO:0000256" key="2">
    <source>
        <dbReference type="ARBA" id="ARBA00023125"/>
    </source>
</evidence>
<dbReference type="PROSITE" id="PS01124">
    <property type="entry name" value="HTH_ARAC_FAMILY_2"/>
    <property type="match status" value="1"/>
</dbReference>
<feature type="compositionally biased region" description="Basic and acidic residues" evidence="4">
    <location>
        <begin position="383"/>
        <end position="396"/>
    </location>
</feature>
<feature type="domain" description="HTH araC/xylS-type" evidence="5">
    <location>
        <begin position="291"/>
        <end position="389"/>
    </location>
</feature>
<gene>
    <name evidence="6" type="ORF">E4O86_00695</name>
</gene>
<dbReference type="InterPro" id="IPR009057">
    <property type="entry name" value="Homeodomain-like_sf"/>
</dbReference>
<feature type="region of interest" description="Disordered" evidence="4">
    <location>
        <begin position="26"/>
        <end position="49"/>
    </location>
</feature>
<dbReference type="SUPFAM" id="SSF46689">
    <property type="entry name" value="Homeodomain-like"/>
    <property type="match status" value="1"/>
</dbReference>
<dbReference type="PROSITE" id="PS00041">
    <property type="entry name" value="HTH_ARAC_FAMILY_1"/>
    <property type="match status" value="1"/>
</dbReference>
<evidence type="ECO:0000313" key="7">
    <source>
        <dbReference type="Proteomes" id="UP000773614"/>
    </source>
</evidence>
<evidence type="ECO:0000256" key="3">
    <source>
        <dbReference type="ARBA" id="ARBA00023163"/>
    </source>
</evidence>
<dbReference type="AlphaFoldDB" id="A0A964T1G8"/>
<dbReference type="PANTHER" id="PTHR47894">
    <property type="entry name" value="HTH-TYPE TRANSCRIPTIONAL REGULATOR GADX"/>
    <property type="match status" value="1"/>
</dbReference>